<dbReference type="InterPro" id="IPR036900">
    <property type="entry name" value="A-D-PHexomutase_C_sf"/>
</dbReference>
<feature type="domain" description="Alpha-D-phosphohexomutase C-terminal" evidence="8">
    <location>
        <begin position="370"/>
        <end position="443"/>
    </location>
</feature>
<evidence type="ECO:0000259" key="11">
    <source>
        <dbReference type="Pfam" id="PF02880"/>
    </source>
</evidence>
<dbReference type="Gene3D" id="3.30.310.50">
    <property type="entry name" value="Alpha-D-phosphohexomutase, C-terminal domain"/>
    <property type="match status" value="1"/>
</dbReference>
<evidence type="ECO:0000256" key="5">
    <source>
        <dbReference type="ARBA" id="ARBA00022842"/>
    </source>
</evidence>
<comment type="similarity">
    <text evidence="2 7">Belongs to the phosphohexose mutase family.</text>
</comment>
<dbReference type="RefSeq" id="WP_066351337.1">
    <property type="nucleotide sequence ID" value="NZ_LOED01000002.1"/>
</dbReference>
<accession>A0A140LDI5</accession>
<dbReference type="SUPFAM" id="SSF53738">
    <property type="entry name" value="Phosphoglucomutase, first 3 domains"/>
    <property type="match status" value="3"/>
</dbReference>
<dbReference type="PANTHER" id="PTHR43771">
    <property type="entry name" value="PHOSPHOMANNOMUTASE"/>
    <property type="match status" value="1"/>
</dbReference>
<evidence type="ECO:0000259" key="8">
    <source>
        <dbReference type="Pfam" id="PF00408"/>
    </source>
</evidence>
<dbReference type="InterPro" id="IPR005843">
    <property type="entry name" value="A-D-PHexomutase_C"/>
</dbReference>
<dbReference type="PRINTS" id="PR00509">
    <property type="entry name" value="PGMPMM"/>
</dbReference>
<evidence type="ECO:0000313" key="13">
    <source>
        <dbReference type="Proteomes" id="UP000070427"/>
    </source>
</evidence>
<dbReference type="Pfam" id="PF02879">
    <property type="entry name" value="PGM_PMM_II"/>
    <property type="match status" value="1"/>
</dbReference>
<evidence type="ECO:0000259" key="9">
    <source>
        <dbReference type="Pfam" id="PF02878"/>
    </source>
</evidence>
<evidence type="ECO:0000256" key="2">
    <source>
        <dbReference type="ARBA" id="ARBA00010231"/>
    </source>
</evidence>
<comment type="cofactor">
    <cofactor evidence="1">
        <name>Mg(2+)</name>
        <dbReference type="ChEBI" id="CHEBI:18420"/>
    </cofactor>
</comment>
<dbReference type="InParanoid" id="A0A140LDI5"/>
<dbReference type="EMBL" id="LOED01000002">
    <property type="protein sequence ID" value="KXG78610.1"/>
    <property type="molecule type" value="Genomic_DNA"/>
</dbReference>
<dbReference type="PATRIC" id="fig|520764.3.peg.389"/>
<keyword evidence="5 7" id="KW-0460">Magnesium</keyword>
<dbReference type="InterPro" id="IPR005845">
    <property type="entry name" value="A-D-PHexomutase_a/b/a-II"/>
</dbReference>
<dbReference type="PROSITE" id="PS00710">
    <property type="entry name" value="PGM_PMM"/>
    <property type="match status" value="1"/>
</dbReference>
<dbReference type="Pfam" id="PF02880">
    <property type="entry name" value="PGM_PMM_III"/>
    <property type="match status" value="1"/>
</dbReference>
<dbReference type="InterPro" id="IPR016055">
    <property type="entry name" value="A-D-PHexomutase_a/b/a-I/II/III"/>
</dbReference>
<keyword evidence="13" id="KW-1185">Reference proteome</keyword>
<dbReference type="OrthoDB" id="9806956at2"/>
<dbReference type="GO" id="GO:0004614">
    <property type="term" value="F:phosphoglucomutase activity"/>
    <property type="evidence" value="ECO:0007669"/>
    <property type="project" value="UniProtKB-EC"/>
</dbReference>
<sequence length="452" mass="50492">MKNLNPHIFRQYDIRGVVGEEIDEEVAKTLGLAFGTFALKNGENKVVVGCDNRSSSPSLKKALIEGLLSTGCNVVDLGTVITPVFYFSRIHYNINPGVMITASHNPPEYNGFKVAFGHATLYGDDIQNIRAMMEKGEFERGEGSLSHIDPTEDYISTICEKIKLVKPLRVGIDCGNGTASLFAEKLFKRLGVETYPLYCESDPSFPNHFPDPVKPENLKDLRELVLKEKLDLGIGFDGDGDRIGVVDDAGNVIYGDMLMVLFWREILPKYPGTTAIVEVKCSQALVEEIEKLGGKPMFYKTGHSLIKAKMKEIGAVFTGEMSGHMFFADEYYGFDDALYAAARLLRILSRSDKKLSELLSDVPKYYSTPEIRVPCPDDEKFSKVKAVQEYFRGRYPMIDVDGARVLFPNGWGLVRASNTGPELIVRCEARTPDDLEKIKEEMQRALHPLKAF</sequence>
<evidence type="ECO:0000256" key="6">
    <source>
        <dbReference type="ARBA" id="ARBA00023235"/>
    </source>
</evidence>
<keyword evidence="6 12" id="KW-0413">Isomerase</keyword>
<keyword evidence="4 7" id="KW-0479">Metal-binding</keyword>
<dbReference type="Pfam" id="PF02878">
    <property type="entry name" value="PGM_PMM_I"/>
    <property type="match status" value="1"/>
</dbReference>
<dbReference type="InterPro" id="IPR005841">
    <property type="entry name" value="Alpha-D-phosphohexomutase_SF"/>
</dbReference>
<dbReference type="PANTHER" id="PTHR43771:SF2">
    <property type="entry name" value="PHOSPHOMANNOMUTASE_PHOSPHOGLUCOMUTASE"/>
    <property type="match status" value="1"/>
</dbReference>
<proteinExistence type="inferred from homology"/>
<comment type="caution">
    <text evidence="12">The sequence shown here is derived from an EMBL/GenBank/DDBJ whole genome shotgun (WGS) entry which is preliminary data.</text>
</comment>
<evidence type="ECO:0000256" key="7">
    <source>
        <dbReference type="RuleBase" id="RU004326"/>
    </source>
</evidence>
<evidence type="ECO:0000256" key="1">
    <source>
        <dbReference type="ARBA" id="ARBA00001946"/>
    </source>
</evidence>
<gene>
    <name evidence="12" type="primary">algC</name>
    <name evidence="12" type="ORF">AN618_03660</name>
</gene>
<name>A0A140LDI5_9FIRM</name>
<protein>
    <submittedName>
        <fullName evidence="12">Phosphomannomutase/phosphoglucomutase</fullName>
        <ecNumber evidence="12">5.4.2.2</ecNumber>
    </submittedName>
</protein>
<dbReference type="AlphaFoldDB" id="A0A140LDI5"/>
<dbReference type="SUPFAM" id="SSF55957">
    <property type="entry name" value="Phosphoglucomutase, C-terminal domain"/>
    <property type="match status" value="1"/>
</dbReference>
<feature type="domain" description="Alpha-D-phosphohexomutase alpha/beta/alpha" evidence="11">
    <location>
        <begin position="255"/>
        <end position="364"/>
    </location>
</feature>
<dbReference type="Proteomes" id="UP000070427">
    <property type="component" value="Unassembled WGS sequence"/>
</dbReference>
<dbReference type="STRING" id="520764.AN618_03660"/>
<evidence type="ECO:0000259" key="10">
    <source>
        <dbReference type="Pfam" id="PF02879"/>
    </source>
</evidence>
<dbReference type="GO" id="GO:0000287">
    <property type="term" value="F:magnesium ion binding"/>
    <property type="evidence" value="ECO:0007669"/>
    <property type="project" value="InterPro"/>
</dbReference>
<dbReference type="GO" id="GO:0005975">
    <property type="term" value="P:carbohydrate metabolic process"/>
    <property type="evidence" value="ECO:0007669"/>
    <property type="project" value="InterPro"/>
</dbReference>
<evidence type="ECO:0000256" key="4">
    <source>
        <dbReference type="ARBA" id="ARBA00022723"/>
    </source>
</evidence>
<dbReference type="InterPro" id="IPR005844">
    <property type="entry name" value="A-D-PHexomutase_a/b/a-I"/>
</dbReference>
<feature type="domain" description="Alpha-D-phosphohexomutase alpha/beta/alpha" evidence="9">
    <location>
        <begin position="8"/>
        <end position="139"/>
    </location>
</feature>
<dbReference type="InterPro" id="IPR016066">
    <property type="entry name" value="A-D-PHexomutase_CS"/>
</dbReference>
<dbReference type="CDD" id="cd03089">
    <property type="entry name" value="PMM_PGM"/>
    <property type="match status" value="1"/>
</dbReference>
<keyword evidence="3" id="KW-0597">Phosphoprotein</keyword>
<dbReference type="EC" id="5.4.2.2" evidence="12"/>
<reference evidence="12 13" key="1">
    <citation type="submission" date="2015-12" db="EMBL/GenBank/DDBJ databases">
        <title>Draft genome sequnece of Fervidicola ferrireducens strain Y170.</title>
        <authorList>
            <person name="Patel B.K."/>
        </authorList>
    </citation>
    <scope>NUCLEOTIDE SEQUENCE [LARGE SCALE GENOMIC DNA]</scope>
    <source>
        <strain evidence="12 13">Y170</strain>
    </source>
</reference>
<feature type="domain" description="Alpha-D-phosphohexomutase alpha/beta/alpha" evidence="10">
    <location>
        <begin position="153"/>
        <end position="250"/>
    </location>
</feature>
<dbReference type="InterPro" id="IPR005846">
    <property type="entry name" value="A-D-PHexomutase_a/b/a-III"/>
</dbReference>
<organism evidence="12 13">
    <name type="scientific">Fervidicola ferrireducens</name>
    <dbReference type="NCBI Taxonomy" id="520764"/>
    <lineage>
        <taxon>Bacteria</taxon>
        <taxon>Bacillati</taxon>
        <taxon>Bacillota</taxon>
        <taxon>Clostridia</taxon>
        <taxon>Thermosediminibacterales</taxon>
        <taxon>Thermosediminibacteraceae</taxon>
        <taxon>Fervidicola</taxon>
    </lineage>
</organism>
<evidence type="ECO:0000256" key="3">
    <source>
        <dbReference type="ARBA" id="ARBA00022553"/>
    </source>
</evidence>
<evidence type="ECO:0000313" key="12">
    <source>
        <dbReference type="EMBL" id="KXG78610.1"/>
    </source>
</evidence>
<dbReference type="Pfam" id="PF00408">
    <property type="entry name" value="PGM_PMM_IV"/>
    <property type="match status" value="1"/>
</dbReference>
<dbReference type="Gene3D" id="3.40.120.10">
    <property type="entry name" value="Alpha-D-Glucose-1,6-Bisphosphate, subunit A, domain 3"/>
    <property type="match status" value="3"/>
</dbReference>